<evidence type="ECO:0000256" key="11">
    <source>
        <dbReference type="SAM" id="SignalP"/>
    </source>
</evidence>
<evidence type="ECO:0000256" key="8">
    <source>
        <dbReference type="ARBA" id="ARBA00023114"/>
    </source>
</evidence>
<dbReference type="GO" id="GO:0009279">
    <property type="term" value="C:cell outer membrane"/>
    <property type="evidence" value="ECO:0007669"/>
    <property type="project" value="UniProtKB-SubCell"/>
</dbReference>
<evidence type="ECO:0000313" key="14">
    <source>
        <dbReference type="Proteomes" id="UP000637423"/>
    </source>
</evidence>
<evidence type="ECO:0000256" key="4">
    <source>
        <dbReference type="ARBA" id="ARBA00022452"/>
    </source>
</evidence>
<dbReference type="PANTHER" id="PTHR34501">
    <property type="entry name" value="PROTEIN YDDL-RELATED"/>
    <property type="match status" value="1"/>
</dbReference>
<evidence type="ECO:0000256" key="9">
    <source>
        <dbReference type="ARBA" id="ARBA00023136"/>
    </source>
</evidence>
<evidence type="ECO:0000256" key="6">
    <source>
        <dbReference type="ARBA" id="ARBA00022729"/>
    </source>
</evidence>
<dbReference type="InterPro" id="IPR001702">
    <property type="entry name" value="Porin_Gram-ve"/>
</dbReference>
<dbReference type="Gene3D" id="2.40.160.10">
    <property type="entry name" value="Porin"/>
    <property type="match status" value="1"/>
</dbReference>
<organism evidence="13 14">
    <name type="scientific">Undibacterium terreum</name>
    <dbReference type="NCBI Taxonomy" id="1224302"/>
    <lineage>
        <taxon>Bacteria</taxon>
        <taxon>Pseudomonadati</taxon>
        <taxon>Pseudomonadota</taxon>
        <taxon>Betaproteobacteria</taxon>
        <taxon>Burkholderiales</taxon>
        <taxon>Oxalobacteraceae</taxon>
        <taxon>Undibacterium</taxon>
    </lineage>
</organism>
<accession>A0A916XGK6</accession>
<reference evidence="13" key="1">
    <citation type="journal article" date="2014" name="Int. J. Syst. Evol. Microbiol.">
        <title>Complete genome sequence of Corynebacterium casei LMG S-19264T (=DSM 44701T), isolated from a smear-ripened cheese.</title>
        <authorList>
            <consortium name="US DOE Joint Genome Institute (JGI-PGF)"/>
            <person name="Walter F."/>
            <person name="Albersmeier A."/>
            <person name="Kalinowski J."/>
            <person name="Ruckert C."/>
        </authorList>
    </citation>
    <scope>NUCLEOTIDE SEQUENCE</scope>
    <source>
        <strain evidence="13">CGMCC 1.10998</strain>
    </source>
</reference>
<keyword evidence="14" id="KW-1185">Reference proteome</keyword>
<dbReference type="CDD" id="cd00342">
    <property type="entry name" value="gram_neg_porins"/>
    <property type="match status" value="1"/>
</dbReference>
<dbReference type="SUPFAM" id="SSF56935">
    <property type="entry name" value="Porins"/>
    <property type="match status" value="1"/>
</dbReference>
<proteinExistence type="predicted"/>
<evidence type="ECO:0000259" key="12">
    <source>
        <dbReference type="Pfam" id="PF13609"/>
    </source>
</evidence>
<keyword evidence="4" id="KW-1134">Transmembrane beta strand</keyword>
<feature type="signal peptide" evidence="11">
    <location>
        <begin position="1"/>
        <end position="23"/>
    </location>
</feature>
<keyword evidence="8" id="KW-0626">Porin</keyword>
<sequence length="344" mass="35840">MKKSTLALAILSACCIMSGSALAQSSITIYGLVDAGLAIERGGAAGNVVKLSSGMGNGSRVGFRGTEDLGDGMSTYFTMEMGMAVDTGASTQGGLAFGRQIFVGLKGSGGQVQMGRQYNPIDDTLGQVDPFGNGFAGRTASLFGNGPKNTGGYTARLNNVLQYITPNLSGFTGYASYGFGEVAGDNSAGRYIGLSVAYANGPFWSRLAYSKVNGNPATSSVKNTVLAATYDFGPVKAAAAYGINKDEAGGATTLDSSDMMVGITVPMGQGNFLANFTKKNDKTAADNGAKMYAIGYQYDFSKRTRFYIDYGHVSNDHTLLYAVNYSVDTGSGTNAVTVGMQHRF</sequence>
<evidence type="ECO:0000256" key="2">
    <source>
        <dbReference type="ARBA" id="ARBA00011233"/>
    </source>
</evidence>
<dbReference type="GO" id="GO:0015288">
    <property type="term" value="F:porin activity"/>
    <property type="evidence" value="ECO:0007669"/>
    <property type="project" value="UniProtKB-KW"/>
</dbReference>
<dbReference type="InterPro" id="IPR002299">
    <property type="entry name" value="Porin_Neis"/>
</dbReference>
<feature type="chain" id="PRO_5037725671" evidence="11">
    <location>
        <begin position="24"/>
        <end position="344"/>
    </location>
</feature>
<evidence type="ECO:0000256" key="10">
    <source>
        <dbReference type="ARBA" id="ARBA00023237"/>
    </source>
</evidence>
<dbReference type="Pfam" id="PF13609">
    <property type="entry name" value="Porin_4"/>
    <property type="match status" value="1"/>
</dbReference>
<evidence type="ECO:0000256" key="1">
    <source>
        <dbReference type="ARBA" id="ARBA00004571"/>
    </source>
</evidence>
<dbReference type="PANTHER" id="PTHR34501:SF9">
    <property type="entry name" value="MAJOR OUTER MEMBRANE PROTEIN P.IA"/>
    <property type="match status" value="1"/>
</dbReference>
<dbReference type="PRINTS" id="PR00184">
    <property type="entry name" value="NEISSPPORIN"/>
</dbReference>
<keyword evidence="7" id="KW-0406">Ion transport</keyword>
<keyword evidence="9" id="KW-0472">Membrane</keyword>
<keyword evidence="3" id="KW-0813">Transport</keyword>
<name>A0A916XGK6_9BURK</name>
<dbReference type="Proteomes" id="UP000637423">
    <property type="component" value="Unassembled WGS sequence"/>
</dbReference>
<dbReference type="GO" id="GO:0034220">
    <property type="term" value="P:monoatomic ion transmembrane transport"/>
    <property type="evidence" value="ECO:0007669"/>
    <property type="project" value="InterPro"/>
</dbReference>
<comment type="subunit">
    <text evidence="2">Homotrimer.</text>
</comment>
<reference evidence="13" key="2">
    <citation type="submission" date="2020-09" db="EMBL/GenBank/DDBJ databases">
        <authorList>
            <person name="Sun Q."/>
            <person name="Zhou Y."/>
        </authorList>
    </citation>
    <scope>NUCLEOTIDE SEQUENCE</scope>
    <source>
        <strain evidence="13">CGMCC 1.10998</strain>
    </source>
</reference>
<evidence type="ECO:0000256" key="5">
    <source>
        <dbReference type="ARBA" id="ARBA00022692"/>
    </source>
</evidence>
<dbReference type="InterPro" id="IPR050298">
    <property type="entry name" value="Gram-neg_bact_OMP"/>
</dbReference>
<evidence type="ECO:0000256" key="7">
    <source>
        <dbReference type="ARBA" id="ARBA00023065"/>
    </source>
</evidence>
<keyword evidence="5" id="KW-0812">Transmembrane</keyword>
<dbReference type="PRINTS" id="PR00182">
    <property type="entry name" value="ECOLNEIPORIN"/>
</dbReference>
<feature type="domain" description="Porin" evidence="12">
    <location>
        <begin position="12"/>
        <end position="317"/>
    </location>
</feature>
<gene>
    <name evidence="13" type="ORF">GCM10011396_15080</name>
</gene>
<comment type="subcellular location">
    <subcellularLocation>
        <location evidence="1">Cell outer membrane</location>
        <topology evidence="1">Multi-pass membrane protein</topology>
    </subcellularLocation>
</comment>
<protein>
    <submittedName>
        <fullName evidence="13">Porin</fullName>
    </submittedName>
</protein>
<evidence type="ECO:0000313" key="13">
    <source>
        <dbReference type="EMBL" id="GGC69028.1"/>
    </source>
</evidence>
<dbReference type="AlphaFoldDB" id="A0A916XGK6"/>
<keyword evidence="6 11" id="KW-0732">Signal</keyword>
<dbReference type="InterPro" id="IPR033900">
    <property type="entry name" value="Gram_neg_porin_domain"/>
</dbReference>
<dbReference type="InterPro" id="IPR023614">
    <property type="entry name" value="Porin_dom_sf"/>
</dbReference>
<dbReference type="RefSeq" id="WP_188565297.1">
    <property type="nucleotide sequence ID" value="NZ_BMED01000001.1"/>
</dbReference>
<dbReference type="GO" id="GO:0046930">
    <property type="term" value="C:pore complex"/>
    <property type="evidence" value="ECO:0007669"/>
    <property type="project" value="UniProtKB-KW"/>
</dbReference>
<evidence type="ECO:0000256" key="3">
    <source>
        <dbReference type="ARBA" id="ARBA00022448"/>
    </source>
</evidence>
<dbReference type="EMBL" id="BMED01000001">
    <property type="protein sequence ID" value="GGC69028.1"/>
    <property type="molecule type" value="Genomic_DNA"/>
</dbReference>
<keyword evidence="10" id="KW-0998">Cell outer membrane</keyword>
<comment type="caution">
    <text evidence="13">The sequence shown here is derived from an EMBL/GenBank/DDBJ whole genome shotgun (WGS) entry which is preliminary data.</text>
</comment>